<evidence type="ECO:0000259" key="2">
    <source>
        <dbReference type="Pfam" id="PF02931"/>
    </source>
</evidence>
<feature type="signal peptide" evidence="1">
    <location>
        <begin position="1"/>
        <end position="18"/>
    </location>
</feature>
<gene>
    <name evidence="3" type="ORF">FSP39_021986</name>
</gene>
<evidence type="ECO:0000256" key="1">
    <source>
        <dbReference type="SAM" id="SignalP"/>
    </source>
</evidence>
<evidence type="ECO:0000313" key="3">
    <source>
        <dbReference type="EMBL" id="KAK3098686.1"/>
    </source>
</evidence>
<name>A0AA89C493_PINIB</name>
<dbReference type="InterPro" id="IPR006202">
    <property type="entry name" value="Neur_chan_lig-bd"/>
</dbReference>
<dbReference type="GO" id="GO:0016020">
    <property type="term" value="C:membrane"/>
    <property type="evidence" value="ECO:0007669"/>
    <property type="project" value="InterPro"/>
</dbReference>
<organism evidence="3 4">
    <name type="scientific">Pinctada imbricata</name>
    <name type="common">Atlantic pearl-oyster</name>
    <name type="synonym">Pinctada martensii</name>
    <dbReference type="NCBI Taxonomy" id="66713"/>
    <lineage>
        <taxon>Eukaryota</taxon>
        <taxon>Metazoa</taxon>
        <taxon>Spiralia</taxon>
        <taxon>Lophotrochozoa</taxon>
        <taxon>Mollusca</taxon>
        <taxon>Bivalvia</taxon>
        <taxon>Autobranchia</taxon>
        <taxon>Pteriomorphia</taxon>
        <taxon>Pterioida</taxon>
        <taxon>Pterioidea</taxon>
        <taxon>Pteriidae</taxon>
        <taxon>Pinctada</taxon>
    </lineage>
</organism>
<dbReference type="GO" id="GO:0004888">
    <property type="term" value="F:transmembrane signaling receptor activity"/>
    <property type="evidence" value="ECO:0007669"/>
    <property type="project" value="InterPro"/>
</dbReference>
<evidence type="ECO:0000313" key="4">
    <source>
        <dbReference type="Proteomes" id="UP001186944"/>
    </source>
</evidence>
<dbReference type="CDD" id="cd18989">
    <property type="entry name" value="LGIC_ECD_cation"/>
    <property type="match status" value="1"/>
</dbReference>
<dbReference type="GO" id="GO:0005230">
    <property type="term" value="F:extracellular ligand-gated monoatomic ion channel activity"/>
    <property type="evidence" value="ECO:0007669"/>
    <property type="project" value="InterPro"/>
</dbReference>
<dbReference type="PANTHER" id="PTHR18945">
    <property type="entry name" value="NEUROTRANSMITTER GATED ION CHANNEL"/>
    <property type="match status" value="1"/>
</dbReference>
<protein>
    <recommendedName>
        <fullName evidence="2">Neurotransmitter-gated ion-channel ligand-binding domain-containing protein</fullName>
    </recommendedName>
</protein>
<dbReference type="AlphaFoldDB" id="A0AA89C493"/>
<dbReference type="Proteomes" id="UP001186944">
    <property type="component" value="Unassembled WGS sequence"/>
</dbReference>
<keyword evidence="4" id="KW-1185">Reference proteome</keyword>
<dbReference type="Pfam" id="PF02931">
    <property type="entry name" value="Neur_chan_LBD"/>
    <property type="match status" value="1"/>
</dbReference>
<dbReference type="SUPFAM" id="SSF63712">
    <property type="entry name" value="Nicotinic receptor ligand binding domain-like"/>
    <property type="match status" value="1"/>
</dbReference>
<proteinExistence type="predicted"/>
<keyword evidence="1" id="KW-0732">Signal</keyword>
<comment type="caution">
    <text evidence="3">The sequence shown here is derived from an EMBL/GenBank/DDBJ whole genome shotgun (WGS) entry which is preliminary data.</text>
</comment>
<feature type="chain" id="PRO_5041636429" description="Neurotransmitter-gated ion-channel ligand-binding domain-containing protein" evidence="1">
    <location>
        <begin position="19"/>
        <end position="171"/>
    </location>
</feature>
<accession>A0AA89C493</accession>
<dbReference type="InterPro" id="IPR036734">
    <property type="entry name" value="Neur_chan_lig-bd_sf"/>
</dbReference>
<reference evidence="3" key="1">
    <citation type="submission" date="2019-08" db="EMBL/GenBank/DDBJ databases">
        <title>The improved chromosome-level genome for the pearl oyster Pinctada fucata martensii using PacBio sequencing and Hi-C.</title>
        <authorList>
            <person name="Zheng Z."/>
        </authorList>
    </citation>
    <scope>NUCLEOTIDE SEQUENCE</scope>
    <source>
        <strain evidence="3">ZZ-2019</strain>
        <tissue evidence="3">Adductor muscle</tissue>
    </source>
</reference>
<dbReference type="EMBL" id="VSWD01000007">
    <property type="protein sequence ID" value="KAK3098686.1"/>
    <property type="molecule type" value="Genomic_DNA"/>
</dbReference>
<feature type="domain" description="Neurotransmitter-gated ion-channel ligand-binding" evidence="2">
    <location>
        <begin position="25"/>
        <end position="169"/>
    </location>
</feature>
<dbReference type="Gene3D" id="2.70.170.10">
    <property type="entry name" value="Neurotransmitter-gated ion-channel ligand-binding domain"/>
    <property type="match status" value="1"/>
</dbReference>
<dbReference type="InterPro" id="IPR006201">
    <property type="entry name" value="Neur_channel"/>
</dbReference>
<sequence length="171" mass="19796">MSTITVLIVCFLFTSAHSVSFETSRRLFNDLTENDTKYIRPVLNQSHAVDVHVSVRAYNLKMFDVTLGKFSLLSSFLFDWKDEYKKWDPRKYDGLRKIHLPKSNVWVPNILIENSADLTAILTNDNSHFELEVMNDGRISMSVPAVFEVLCEPNIQKYPFDEHECAIVFTN</sequence>